<reference evidence="1" key="1">
    <citation type="submission" date="2017-07" db="EMBL/GenBank/DDBJ databases">
        <authorList>
            <person name="Mikheyev A."/>
            <person name="Grau M."/>
        </authorList>
    </citation>
    <scope>NUCLEOTIDE SEQUENCE</scope>
    <source>
        <tissue evidence="1">Venom_gland</tissue>
    </source>
</reference>
<dbReference type="EMBL" id="IACL01013579">
    <property type="protein sequence ID" value="LAA99992.1"/>
    <property type="molecule type" value="Transcribed_RNA"/>
</dbReference>
<dbReference type="SUPFAM" id="SSF56219">
    <property type="entry name" value="DNase I-like"/>
    <property type="match status" value="1"/>
</dbReference>
<dbReference type="AlphaFoldDB" id="A0A2D4JU14"/>
<reference evidence="1" key="2">
    <citation type="submission" date="2017-11" db="EMBL/GenBank/DDBJ databases">
        <title>Coralsnake Venomics: Analyses of Venom Gland Transcriptomes and Proteomes of Six Brazilian Taxa.</title>
        <authorList>
            <person name="Aird S.D."/>
            <person name="Jorge da Silva N."/>
            <person name="Qiu L."/>
            <person name="Villar-Briones A."/>
            <person name="Aparecida-Saddi V."/>
            <person name="Campos-Telles M.P."/>
            <person name="Grau M."/>
            <person name="Mikheyev A.S."/>
        </authorList>
    </citation>
    <scope>NUCLEOTIDE SEQUENCE</scope>
    <source>
        <tissue evidence="1">Venom_gland</tissue>
    </source>
</reference>
<dbReference type="Gene3D" id="3.60.10.10">
    <property type="entry name" value="Endonuclease/exonuclease/phosphatase"/>
    <property type="match status" value="1"/>
</dbReference>
<proteinExistence type="predicted"/>
<name>A0A2D4JU14_9SAUR</name>
<dbReference type="InterPro" id="IPR036691">
    <property type="entry name" value="Endo/exonu/phosph_ase_sf"/>
</dbReference>
<accession>A0A2D4JU14</accession>
<organism evidence="1">
    <name type="scientific">Micrurus paraensis</name>
    <dbReference type="NCBI Taxonomy" id="1970185"/>
    <lineage>
        <taxon>Eukaryota</taxon>
        <taxon>Metazoa</taxon>
        <taxon>Chordata</taxon>
        <taxon>Craniata</taxon>
        <taxon>Vertebrata</taxon>
        <taxon>Euteleostomi</taxon>
        <taxon>Lepidosauria</taxon>
        <taxon>Squamata</taxon>
        <taxon>Bifurcata</taxon>
        <taxon>Unidentata</taxon>
        <taxon>Episquamata</taxon>
        <taxon>Toxicofera</taxon>
        <taxon>Serpentes</taxon>
        <taxon>Colubroidea</taxon>
        <taxon>Elapidae</taxon>
        <taxon>Elapinae</taxon>
        <taxon>Micrurus</taxon>
    </lineage>
</organism>
<sequence length="103" mass="12434">MDYENICVVGDFNAIIDTKLDYKSSKESKKVRRTLPVTFFKMTEEICTQDTWREIKPEKNQYTLYSSRHQSWSRINMIWMSLELSTNVEEIEIEMNMWLIIIQ</sequence>
<protein>
    <recommendedName>
        <fullName evidence="2">Endonuclease/exonuclease/phosphatase domain-containing protein</fullName>
    </recommendedName>
</protein>
<evidence type="ECO:0008006" key="2">
    <source>
        <dbReference type="Google" id="ProtNLM"/>
    </source>
</evidence>
<evidence type="ECO:0000313" key="1">
    <source>
        <dbReference type="EMBL" id="LAA99992.1"/>
    </source>
</evidence>